<dbReference type="Gene3D" id="3.30.70.120">
    <property type="match status" value="1"/>
</dbReference>
<keyword evidence="4 5" id="KW-0479">Metal-binding</keyword>
<dbReference type="AlphaFoldDB" id="A0A1M5VSR3"/>
<feature type="binding site" evidence="6">
    <location>
        <position position="107"/>
    </location>
    <ligand>
        <name>a divalent metal cation</name>
        <dbReference type="ChEBI" id="CHEBI:60240"/>
        <label>1</label>
    </ligand>
</feature>
<comment type="subunit">
    <text evidence="2">Homohexamer.</text>
</comment>
<evidence type="ECO:0000256" key="3">
    <source>
        <dbReference type="ARBA" id="ARBA00022112"/>
    </source>
</evidence>
<dbReference type="SUPFAM" id="SSF102705">
    <property type="entry name" value="NIF3 (NGG1p interacting factor 3)-like"/>
    <property type="match status" value="1"/>
</dbReference>
<dbReference type="EMBL" id="FQWQ01000004">
    <property type="protein sequence ID" value="SHH78240.1"/>
    <property type="molecule type" value="Genomic_DNA"/>
</dbReference>
<dbReference type="PANTHER" id="PTHR13799">
    <property type="entry name" value="NGG1 INTERACTING FACTOR 3"/>
    <property type="match status" value="1"/>
</dbReference>
<proteinExistence type="inferred from homology"/>
<dbReference type="RefSeq" id="WP_073141215.1">
    <property type="nucleotide sequence ID" value="NZ_FQWQ01000004.1"/>
</dbReference>
<comment type="similarity">
    <text evidence="1 5">Belongs to the GTP cyclohydrolase I type 2/NIF3 family.</text>
</comment>
<accession>A0A1M5VSR3</accession>
<dbReference type="PANTHER" id="PTHR13799:SF14">
    <property type="entry name" value="GTP CYCLOHYDROLASE 1 TYPE 2 HOMOLOG"/>
    <property type="match status" value="1"/>
</dbReference>
<feature type="binding site" evidence="6">
    <location>
        <position position="331"/>
    </location>
    <ligand>
        <name>a divalent metal cation</name>
        <dbReference type="ChEBI" id="CHEBI:60240"/>
        <label>1</label>
    </ligand>
</feature>
<sequence>MNASIKIKDVTITLEALAPRGYQENYDNAGLLTGDANADCTGILVTLDCTEAVVHEAIQQGCNLIVAHHPIVFKGLKKLTGSHYVERVIIAAIKNDIAIYAIHTNLDNVFDGVNRKICERIGLKNLKILAPKTDTLKKLVTFIPKEHAGTVLSALYQAGAGQIGNYQNCSFQVPGTGTFMPGESATPHIGKPQVQETVEEIRAEVIFPVPLEGAVMAALRKNHPYEEVAYYLSALTNENQEVGSGMTGELETPMEPLEFLKGLKVRMETQVIRYTALSRPLIKKVAVCGGSGSFLLSKAIQAGADIFITADFKYHEFFDADGKIIIADIGHYESEAFTKELLQEVLRKKFPTFAINFSKTVTNPISYL</sequence>
<gene>
    <name evidence="7" type="ORF">SAMN04488109_5372</name>
</gene>
<dbReference type="InterPro" id="IPR036069">
    <property type="entry name" value="DUF34/NIF3_sf"/>
</dbReference>
<evidence type="ECO:0000313" key="8">
    <source>
        <dbReference type="Proteomes" id="UP000184212"/>
    </source>
</evidence>
<evidence type="ECO:0000256" key="6">
    <source>
        <dbReference type="PIRSR" id="PIRSR602678-1"/>
    </source>
</evidence>
<evidence type="ECO:0000256" key="2">
    <source>
        <dbReference type="ARBA" id="ARBA00011643"/>
    </source>
</evidence>
<dbReference type="OrthoDB" id="9792792at2"/>
<dbReference type="GO" id="GO:0046872">
    <property type="term" value="F:metal ion binding"/>
    <property type="evidence" value="ECO:0007669"/>
    <property type="project" value="UniProtKB-UniRule"/>
</dbReference>
<evidence type="ECO:0000256" key="1">
    <source>
        <dbReference type="ARBA" id="ARBA00006964"/>
    </source>
</evidence>
<feature type="binding site" evidence="6">
    <location>
        <position position="335"/>
    </location>
    <ligand>
        <name>a divalent metal cation</name>
        <dbReference type="ChEBI" id="CHEBI:60240"/>
        <label>1</label>
    </ligand>
</feature>
<dbReference type="Pfam" id="PF01784">
    <property type="entry name" value="DUF34_NIF3"/>
    <property type="match status" value="1"/>
</dbReference>
<evidence type="ECO:0000256" key="5">
    <source>
        <dbReference type="PIRNR" id="PIRNR037489"/>
    </source>
</evidence>
<dbReference type="InterPro" id="IPR015867">
    <property type="entry name" value="N-reg_PII/ATP_PRibTrfase_C"/>
</dbReference>
<dbReference type="Proteomes" id="UP000184212">
    <property type="component" value="Unassembled WGS sequence"/>
</dbReference>
<dbReference type="PIRSF" id="PIRSF037489">
    <property type="entry name" value="UCP037489_NIF3_YqfO"/>
    <property type="match status" value="1"/>
</dbReference>
<feature type="binding site" evidence="6">
    <location>
        <position position="68"/>
    </location>
    <ligand>
        <name>a divalent metal cation</name>
        <dbReference type="ChEBI" id="CHEBI:60240"/>
        <label>1</label>
    </ligand>
</feature>
<reference evidence="7 8" key="1">
    <citation type="submission" date="2016-11" db="EMBL/GenBank/DDBJ databases">
        <authorList>
            <person name="Jaros S."/>
            <person name="Januszkiewicz K."/>
            <person name="Wedrychowicz H."/>
        </authorList>
    </citation>
    <scope>NUCLEOTIDE SEQUENCE [LARGE SCALE GENOMIC DNA]</scope>
    <source>
        <strain evidence="7 8">DSM 24574</strain>
    </source>
</reference>
<name>A0A1M5VSR3_9BACT</name>
<dbReference type="InterPro" id="IPR017221">
    <property type="entry name" value="DUF34/NIF3_bac"/>
</dbReference>
<organism evidence="7 8">
    <name type="scientific">Chryseolinea serpens</name>
    <dbReference type="NCBI Taxonomy" id="947013"/>
    <lineage>
        <taxon>Bacteria</taxon>
        <taxon>Pseudomonadati</taxon>
        <taxon>Bacteroidota</taxon>
        <taxon>Cytophagia</taxon>
        <taxon>Cytophagales</taxon>
        <taxon>Fulvivirgaceae</taxon>
        <taxon>Chryseolinea</taxon>
    </lineage>
</organism>
<keyword evidence="8" id="KW-1185">Reference proteome</keyword>
<dbReference type="GO" id="GO:0005737">
    <property type="term" value="C:cytoplasm"/>
    <property type="evidence" value="ECO:0007669"/>
    <property type="project" value="TreeGrafter"/>
</dbReference>
<dbReference type="InterPro" id="IPR002678">
    <property type="entry name" value="DUF34/NIF3"/>
</dbReference>
<evidence type="ECO:0000313" key="7">
    <source>
        <dbReference type="EMBL" id="SHH78240.1"/>
    </source>
</evidence>
<feature type="binding site" evidence="6">
    <location>
        <position position="69"/>
    </location>
    <ligand>
        <name>a divalent metal cation</name>
        <dbReference type="ChEBI" id="CHEBI:60240"/>
        <label>1</label>
    </ligand>
</feature>
<protein>
    <recommendedName>
        <fullName evidence="3 5">GTP cyclohydrolase 1 type 2 homolog</fullName>
    </recommendedName>
</protein>
<dbReference type="STRING" id="947013.SAMN04488109_5372"/>
<dbReference type="Gene3D" id="3.40.1390.30">
    <property type="entry name" value="NIF3 (NGG1p interacting factor 3)-like"/>
    <property type="match status" value="1"/>
</dbReference>
<dbReference type="NCBIfam" id="TIGR00486">
    <property type="entry name" value="YbgI_SA1388"/>
    <property type="match status" value="1"/>
</dbReference>
<dbReference type="FunFam" id="3.40.1390.30:FF:000001">
    <property type="entry name" value="GTP cyclohydrolase 1 type 2"/>
    <property type="match status" value="1"/>
</dbReference>
<evidence type="ECO:0000256" key="4">
    <source>
        <dbReference type="ARBA" id="ARBA00022723"/>
    </source>
</evidence>